<organism evidence="1 2">
    <name type="scientific">Papilio machaon</name>
    <name type="common">Old World swallowtail butterfly</name>
    <dbReference type="NCBI Taxonomy" id="76193"/>
    <lineage>
        <taxon>Eukaryota</taxon>
        <taxon>Metazoa</taxon>
        <taxon>Ecdysozoa</taxon>
        <taxon>Arthropoda</taxon>
        <taxon>Hexapoda</taxon>
        <taxon>Insecta</taxon>
        <taxon>Pterygota</taxon>
        <taxon>Neoptera</taxon>
        <taxon>Endopterygota</taxon>
        <taxon>Lepidoptera</taxon>
        <taxon>Glossata</taxon>
        <taxon>Ditrysia</taxon>
        <taxon>Papilionoidea</taxon>
        <taxon>Papilionidae</taxon>
        <taxon>Papilioninae</taxon>
        <taxon>Papilio</taxon>
    </lineage>
</organism>
<dbReference type="InParanoid" id="A0A194QZP6"/>
<name>A0A194QZP6_PAPMA</name>
<dbReference type="STRING" id="76193.A0A194QZP6"/>
<gene>
    <name evidence="1" type="ORF">RR48_10198</name>
</gene>
<sequence>MLRRLMEFPRLGLDILKLEVQSQFYLRLYTGNLFSGTQGSHGMGLVSHVLYNPVFQKEHHLQRAISGTGLIIPTPEVCEVSDLEFYERCYPADYKMPKQHIHMQQALYSLSILSFQIPGQPKVICVLRSAPTSHYAHYDSREVRSRQEI</sequence>
<proteinExistence type="predicted"/>
<accession>A0A194QZP6</accession>
<keyword evidence="2" id="KW-1185">Reference proteome</keyword>
<evidence type="ECO:0000313" key="1">
    <source>
        <dbReference type="EMBL" id="KPJ11018.1"/>
    </source>
</evidence>
<evidence type="ECO:0000313" key="2">
    <source>
        <dbReference type="Proteomes" id="UP000053240"/>
    </source>
</evidence>
<protein>
    <submittedName>
        <fullName evidence="1">Uncharacterized protein</fullName>
    </submittedName>
</protein>
<reference evidence="1 2" key="1">
    <citation type="journal article" date="2015" name="Nat. Commun.">
        <title>Outbred genome sequencing and CRISPR/Cas9 gene editing in butterflies.</title>
        <authorList>
            <person name="Li X."/>
            <person name="Fan D."/>
            <person name="Zhang W."/>
            <person name="Liu G."/>
            <person name="Zhang L."/>
            <person name="Zhao L."/>
            <person name="Fang X."/>
            <person name="Chen L."/>
            <person name="Dong Y."/>
            <person name="Chen Y."/>
            <person name="Ding Y."/>
            <person name="Zhao R."/>
            <person name="Feng M."/>
            <person name="Zhu Y."/>
            <person name="Feng Y."/>
            <person name="Jiang X."/>
            <person name="Zhu D."/>
            <person name="Xiang H."/>
            <person name="Feng X."/>
            <person name="Li S."/>
            <person name="Wang J."/>
            <person name="Zhang G."/>
            <person name="Kronforst M.R."/>
            <person name="Wang W."/>
        </authorList>
    </citation>
    <scope>NUCLEOTIDE SEQUENCE [LARGE SCALE GENOMIC DNA]</scope>
    <source>
        <strain evidence="1">Ya'a_city_454_Pm</strain>
        <tissue evidence="1">Whole body</tissue>
    </source>
</reference>
<dbReference type="EMBL" id="KQ460890">
    <property type="protein sequence ID" value="KPJ11018.1"/>
    <property type="molecule type" value="Genomic_DNA"/>
</dbReference>
<dbReference type="AlphaFoldDB" id="A0A194QZP6"/>
<dbReference type="Proteomes" id="UP000053240">
    <property type="component" value="Unassembled WGS sequence"/>
</dbReference>